<dbReference type="RefSeq" id="WP_075137624.1">
    <property type="nucleotide sequence ID" value="NZ_MSIF01000030.1"/>
</dbReference>
<gene>
    <name evidence="2" type="ORF">BLA60_36365</name>
</gene>
<dbReference type="AlphaFoldDB" id="A0A7Z1ATX9"/>
<reference evidence="2 3" key="1">
    <citation type="submission" date="2016-12" db="EMBL/GenBank/DDBJ databases">
        <title>The draft genome sequence of Actinophytocola xinjiangensis.</title>
        <authorList>
            <person name="Wang W."/>
            <person name="Yuan L."/>
        </authorList>
    </citation>
    <scope>NUCLEOTIDE SEQUENCE [LARGE SCALE GENOMIC DNA]</scope>
    <source>
        <strain evidence="2 3">CGMCC 4.4663</strain>
    </source>
</reference>
<protein>
    <recommendedName>
        <fullName evidence="4">PPE family protein</fullName>
    </recommendedName>
</protein>
<proteinExistence type="predicted"/>
<evidence type="ECO:0000313" key="2">
    <source>
        <dbReference type="EMBL" id="OLF05311.1"/>
    </source>
</evidence>
<evidence type="ECO:0008006" key="4">
    <source>
        <dbReference type="Google" id="ProtNLM"/>
    </source>
</evidence>
<organism evidence="2 3">
    <name type="scientific">Actinophytocola xinjiangensis</name>
    <dbReference type="NCBI Taxonomy" id="485602"/>
    <lineage>
        <taxon>Bacteria</taxon>
        <taxon>Bacillati</taxon>
        <taxon>Actinomycetota</taxon>
        <taxon>Actinomycetes</taxon>
        <taxon>Pseudonocardiales</taxon>
        <taxon>Pseudonocardiaceae</taxon>
    </lineage>
</organism>
<evidence type="ECO:0000313" key="3">
    <source>
        <dbReference type="Proteomes" id="UP000185696"/>
    </source>
</evidence>
<evidence type="ECO:0000256" key="1">
    <source>
        <dbReference type="SAM" id="MobiDB-lite"/>
    </source>
</evidence>
<dbReference type="Proteomes" id="UP000185696">
    <property type="component" value="Unassembled WGS sequence"/>
</dbReference>
<feature type="region of interest" description="Disordered" evidence="1">
    <location>
        <begin position="313"/>
        <end position="354"/>
    </location>
</feature>
<accession>A0A7Z1ATX9</accession>
<keyword evidence="3" id="KW-1185">Reference proteome</keyword>
<feature type="compositionally biased region" description="Low complexity" evidence="1">
    <location>
        <begin position="313"/>
        <end position="331"/>
    </location>
</feature>
<name>A0A7Z1ATX9_9PSEU</name>
<dbReference type="OrthoDB" id="3638037at2"/>
<comment type="caution">
    <text evidence="2">The sequence shown here is derived from an EMBL/GenBank/DDBJ whole genome shotgun (WGS) entry which is preliminary data.</text>
</comment>
<dbReference type="EMBL" id="MSIF01000030">
    <property type="protein sequence ID" value="OLF05311.1"/>
    <property type="molecule type" value="Genomic_DNA"/>
</dbReference>
<sequence>MAIPYNMLPMEMLVAMSTAEVANAPGYLDAARMWTEVRTWIDGARTELRTRSESLLPHWQDEAAQQWATKVQADDADLASWGARIDASQVSATLTTLSGAITRTHAEVLALHGQYMAALSNPLTAWAALGFQQAAGAVMTALGGQFDVAIMKTAAAAGVKPPEIPQVEIKPAADGNTPEDAVKALTATSDAMSELETLATGLGFGQSTGGLSGAGAGTGGGLPSLAGLDTTLPATANLTSAAPSAGSAPTLSGAGLPYGTLGGAGLPVTAKPLAAKRAPVAAADIAPGVQTPAASATTKPGAMPPPMMPPMAGAAGAAVRPTTSTAPTGRSRTTRRTTDGTDAVPTGLLGRSAT</sequence>